<accession>A0A9W4WLD5</accession>
<sequence>MNFEFEDEMNDIFDDKENTSDIEVEIKKETKQLERKPKSKKSKFNTTTAIDLGNNMIEILLR</sequence>
<protein>
    <submittedName>
        <fullName evidence="1">19613_t:CDS:1</fullName>
    </submittedName>
</protein>
<evidence type="ECO:0000313" key="2">
    <source>
        <dbReference type="Proteomes" id="UP001153678"/>
    </source>
</evidence>
<reference evidence="1" key="1">
    <citation type="submission" date="2022-08" db="EMBL/GenBank/DDBJ databases">
        <authorList>
            <person name="Kallberg Y."/>
            <person name="Tangrot J."/>
            <person name="Rosling A."/>
        </authorList>
    </citation>
    <scope>NUCLEOTIDE SEQUENCE</scope>
    <source>
        <strain evidence="1">Wild A</strain>
    </source>
</reference>
<dbReference type="EMBL" id="CAMKVN010000668">
    <property type="protein sequence ID" value="CAI2170192.1"/>
    <property type="molecule type" value="Genomic_DNA"/>
</dbReference>
<comment type="caution">
    <text evidence="1">The sequence shown here is derived from an EMBL/GenBank/DDBJ whole genome shotgun (WGS) entry which is preliminary data.</text>
</comment>
<name>A0A9W4WLD5_9GLOM</name>
<gene>
    <name evidence="1" type="ORF">FWILDA_LOCUS4459</name>
</gene>
<keyword evidence="2" id="KW-1185">Reference proteome</keyword>
<proteinExistence type="predicted"/>
<evidence type="ECO:0000313" key="1">
    <source>
        <dbReference type="EMBL" id="CAI2170192.1"/>
    </source>
</evidence>
<dbReference type="AlphaFoldDB" id="A0A9W4WLD5"/>
<organism evidence="1 2">
    <name type="scientific">Funneliformis geosporum</name>
    <dbReference type="NCBI Taxonomy" id="1117311"/>
    <lineage>
        <taxon>Eukaryota</taxon>
        <taxon>Fungi</taxon>
        <taxon>Fungi incertae sedis</taxon>
        <taxon>Mucoromycota</taxon>
        <taxon>Glomeromycotina</taxon>
        <taxon>Glomeromycetes</taxon>
        <taxon>Glomerales</taxon>
        <taxon>Glomeraceae</taxon>
        <taxon>Funneliformis</taxon>
    </lineage>
</organism>
<dbReference type="Proteomes" id="UP001153678">
    <property type="component" value="Unassembled WGS sequence"/>
</dbReference>